<reference evidence="1 2" key="1">
    <citation type="submission" date="2020-02" db="EMBL/GenBank/DDBJ databases">
        <title>Whole-genome analyses of novel actinobacteria.</title>
        <authorList>
            <person name="Sahin N."/>
            <person name="Tokatli A."/>
        </authorList>
    </citation>
    <scope>NUCLEOTIDE SEQUENCE [LARGE SCALE GENOMIC DNA]</scope>
    <source>
        <strain evidence="1 2">YC419</strain>
    </source>
</reference>
<dbReference type="InterPro" id="IPR036412">
    <property type="entry name" value="HAD-like_sf"/>
</dbReference>
<dbReference type="PANTHER" id="PTHR43434:SF1">
    <property type="entry name" value="PHOSPHOGLYCOLATE PHOSPHATASE"/>
    <property type="match status" value="1"/>
</dbReference>
<evidence type="ECO:0000313" key="2">
    <source>
        <dbReference type="Proteomes" id="UP001518140"/>
    </source>
</evidence>
<protein>
    <submittedName>
        <fullName evidence="1">HAD family hydrolase</fullName>
    </submittedName>
</protein>
<dbReference type="InterPro" id="IPR006439">
    <property type="entry name" value="HAD-SF_hydro_IA"/>
</dbReference>
<keyword evidence="1" id="KW-0378">Hydrolase</keyword>
<name>A0ABX0DN79_9ACTN</name>
<dbReference type="InterPro" id="IPR023214">
    <property type="entry name" value="HAD_sf"/>
</dbReference>
<comment type="caution">
    <text evidence="1">The sequence shown here is derived from an EMBL/GenBank/DDBJ whole genome shotgun (WGS) entry which is preliminary data.</text>
</comment>
<dbReference type="RefSeq" id="WP_165339945.1">
    <property type="nucleotide sequence ID" value="NZ_JAAKZX010000037.1"/>
</dbReference>
<accession>A0ABX0DN79</accession>
<dbReference type="InterPro" id="IPR050155">
    <property type="entry name" value="HAD-like_hydrolase_sf"/>
</dbReference>
<keyword evidence="2" id="KW-1185">Reference proteome</keyword>
<gene>
    <name evidence="1" type="ORF">G6048_14575</name>
</gene>
<dbReference type="NCBIfam" id="TIGR01549">
    <property type="entry name" value="HAD-SF-IA-v1"/>
    <property type="match status" value="1"/>
</dbReference>
<organism evidence="1 2">
    <name type="scientific">Streptomyces ureilyticus</name>
    <dbReference type="NCBI Taxonomy" id="1775131"/>
    <lineage>
        <taxon>Bacteria</taxon>
        <taxon>Bacillati</taxon>
        <taxon>Actinomycetota</taxon>
        <taxon>Actinomycetes</taxon>
        <taxon>Kitasatosporales</taxon>
        <taxon>Streptomycetaceae</taxon>
        <taxon>Streptomyces</taxon>
    </lineage>
</organism>
<evidence type="ECO:0000313" key="1">
    <source>
        <dbReference type="EMBL" id="NGO43332.1"/>
    </source>
</evidence>
<dbReference type="Proteomes" id="UP001518140">
    <property type="component" value="Unassembled WGS sequence"/>
</dbReference>
<dbReference type="GO" id="GO:0016787">
    <property type="term" value="F:hydrolase activity"/>
    <property type="evidence" value="ECO:0007669"/>
    <property type="project" value="UniProtKB-KW"/>
</dbReference>
<proteinExistence type="predicted"/>
<dbReference type="PANTHER" id="PTHR43434">
    <property type="entry name" value="PHOSPHOGLYCOLATE PHOSPHATASE"/>
    <property type="match status" value="1"/>
</dbReference>
<dbReference type="EMBL" id="JAAKZX010000037">
    <property type="protein sequence ID" value="NGO43332.1"/>
    <property type="molecule type" value="Genomic_DNA"/>
</dbReference>
<sequence>MVVDLAGLTEARERLAAARGVLFDFDGPICRLFPEGVSVHVADELRRTVDDFGAGNVLAARERTDIDPHVVLRAVHRAAQRDRGLRGLVAELEKRVTDGELAAVPSAWGTPGAEDLIRTLFEQGRRLAVVTNNSPRAASAYLEDKGLCGCFETIHGRTNDPGLMKPHPHVLTRALRSLDLAPEDAVMIGDTATDVEAADRAGVPFIGYGRNARKESGLRGAGASLVLSSYGPLLDGA</sequence>
<dbReference type="Pfam" id="PF00702">
    <property type="entry name" value="Hydrolase"/>
    <property type="match status" value="1"/>
</dbReference>
<dbReference type="NCBIfam" id="TIGR01509">
    <property type="entry name" value="HAD-SF-IA-v3"/>
    <property type="match status" value="1"/>
</dbReference>
<dbReference type="SUPFAM" id="SSF56784">
    <property type="entry name" value="HAD-like"/>
    <property type="match status" value="1"/>
</dbReference>
<dbReference type="Gene3D" id="3.40.50.1000">
    <property type="entry name" value="HAD superfamily/HAD-like"/>
    <property type="match status" value="1"/>
</dbReference>